<dbReference type="PRINTS" id="PR00469">
    <property type="entry name" value="PNDRDTASEII"/>
</dbReference>
<keyword evidence="4" id="KW-1185">Reference proteome</keyword>
<gene>
    <name evidence="3" type="ORF">AWB77_05201</name>
</gene>
<accession>A0A158DD65</accession>
<dbReference type="GO" id="GO:0016491">
    <property type="term" value="F:oxidoreductase activity"/>
    <property type="evidence" value="ECO:0007669"/>
    <property type="project" value="UniProtKB-KW"/>
</dbReference>
<evidence type="ECO:0000313" key="4">
    <source>
        <dbReference type="Proteomes" id="UP000054903"/>
    </source>
</evidence>
<organism evidence="3 4">
    <name type="scientific">Caballeronia fortuita</name>
    <dbReference type="NCBI Taxonomy" id="1777138"/>
    <lineage>
        <taxon>Bacteria</taxon>
        <taxon>Pseudomonadati</taxon>
        <taxon>Pseudomonadota</taxon>
        <taxon>Betaproteobacteria</taxon>
        <taxon>Burkholderiales</taxon>
        <taxon>Burkholderiaceae</taxon>
        <taxon>Caballeronia</taxon>
    </lineage>
</organism>
<reference evidence="3" key="1">
    <citation type="submission" date="2016-01" db="EMBL/GenBank/DDBJ databases">
        <authorList>
            <person name="Peeters C."/>
        </authorList>
    </citation>
    <scope>NUCLEOTIDE SEQUENCE</scope>
    <source>
        <strain evidence="3">LMG 29320</strain>
    </source>
</reference>
<sequence>MNVERVDIAIVGAGPAGLSAARIAVEAGARVALIDDNPRPGGQIWRQGPTQASAPPLRRWLDETLPHANLIAMNATKVAAAHGDKQLLLERDGAPLMLAYSKLVLATGARERLLPFHGWTLPGVTGAGGLQALVKGGMPVRGERVVIAGSGPLLLAAADTARRHGARVVAVVEQAPFARVARFVASLVSTPGKLAQAIRLGAVCYRGYRTGSVVVKAHGSARVEAVTIRSRGRDETLAADRIACGYGLVPNSTLALALGCLIDEREGAIDVDDAQRTSRDDVFAAGESTGIGGMELARVEGMIAAQAALGIAIDARLVRERDRWQSFARRVAWTFELGAEACAMPSPDTVLCRCEDVPTGDIAAHANWRDAKLQTRCGMGPCQGRICGEAASVYFGWPRAAARAPFAPVRIDTLIGARDA</sequence>
<dbReference type="PRINTS" id="PR00368">
    <property type="entry name" value="FADPNR"/>
</dbReference>
<dbReference type="Gene3D" id="1.10.10.1100">
    <property type="entry name" value="BFD-like [2Fe-2S]-binding domain"/>
    <property type="match status" value="1"/>
</dbReference>
<dbReference type="AlphaFoldDB" id="A0A158DD65"/>
<evidence type="ECO:0000259" key="2">
    <source>
        <dbReference type="Pfam" id="PF07992"/>
    </source>
</evidence>
<protein>
    <submittedName>
        <fullName evidence="3">Oxidoreductase</fullName>
    </submittedName>
</protein>
<dbReference type="InterPro" id="IPR036188">
    <property type="entry name" value="FAD/NAD-bd_sf"/>
</dbReference>
<feature type="domain" description="FAD/NAD(P)-binding" evidence="2">
    <location>
        <begin position="7"/>
        <end position="298"/>
    </location>
</feature>
<dbReference type="PANTHER" id="PTHR42949">
    <property type="entry name" value="ANAEROBIC GLYCEROL-3-PHOSPHATE DEHYDROGENASE SUBUNIT B"/>
    <property type="match status" value="1"/>
</dbReference>
<comment type="caution">
    <text evidence="3">The sequence shown here is derived from an EMBL/GenBank/DDBJ whole genome shotgun (WGS) entry which is preliminary data.</text>
</comment>
<dbReference type="EMBL" id="FCNX02000015">
    <property type="protein sequence ID" value="SAK92595.1"/>
    <property type="molecule type" value="Genomic_DNA"/>
</dbReference>
<dbReference type="Proteomes" id="UP000054903">
    <property type="component" value="Unassembled WGS sequence"/>
</dbReference>
<dbReference type="RefSeq" id="WP_061137275.1">
    <property type="nucleotide sequence ID" value="NZ_FCNX02000015.1"/>
</dbReference>
<dbReference type="InterPro" id="IPR051691">
    <property type="entry name" value="Metab_Enz_Cyan_OpOx_G3PDH"/>
</dbReference>
<dbReference type="PIRSF" id="PIRSF037495">
    <property type="entry name" value="Opine_OX_OoxA/HcnB"/>
    <property type="match status" value="1"/>
</dbReference>
<dbReference type="Gene3D" id="3.50.50.60">
    <property type="entry name" value="FAD/NAD(P)-binding domain"/>
    <property type="match status" value="2"/>
</dbReference>
<evidence type="ECO:0000256" key="1">
    <source>
        <dbReference type="ARBA" id="ARBA00023002"/>
    </source>
</evidence>
<dbReference type="STRING" id="1777138.AWB77_05201"/>
<proteinExistence type="predicted"/>
<dbReference type="InterPro" id="IPR023753">
    <property type="entry name" value="FAD/NAD-binding_dom"/>
</dbReference>
<dbReference type="InterPro" id="IPR017224">
    <property type="entry name" value="Opine_Oxase_asu/HCN_bsu"/>
</dbReference>
<dbReference type="PANTHER" id="PTHR42949:SF3">
    <property type="entry name" value="ANAEROBIC GLYCEROL-3-PHOSPHATE DEHYDROGENASE SUBUNIT B"/>
    <property type="match status" value="1"/>
</dbReference>
<evidence type="ECO:0000313" key="3">
    <source>
        <dbReference type="EMBL" id="SAK92595.1"/>
    </source>
</evidence>
<name>A0A158DD65_9BURK</name>
<dbReference type="Pfam" id="PF07992">
    <property type="entry name" value="Pyr_redox_2"/>
    <property type="match status" value="1"/>
</dbReference>
<dbReference type="OrthoDB" id="9801699at2"/>
<dbReference type="SUPFAM" id="SSF51905">
    <property type="entry name" value="FAD/NAD(P)-binding domain"/>
    <property type="match status" value="1"/>
</dbReference>
<keyword evidence="1" id="KW-0560">Oxidoreductase</keyword>
<dbReference type="InterPro" id="IPR041854">
    <property type="entry name" value="BFD-like_2Fe2S-bd_dom_sf"/>
</dbReference>